<dbReference type="SUPFAM" id="SSF55136">
    <property type="entry name" value="Probable bacterial effector-binding domain"/>
    <property type="match status" value="1"/>
</dbReference>
<dbReference type="eggNOG" id="COG4978">
    <property type="taxonomic scope" value="Bacteria"/>
</dbReference>
<evidence type="ECO:0000313" key="2">
    <source>
        <dbReference type="EMBL" id="ACZ10681.1"/>
    </source>
</evidence>
<dbReference type="KEGG" id="str:Sterm_3847"/>
<reference evidence="2 3" key="2">
    <citation type="journal article" date="2010" name="Stand. Genomic Sci.">
        <title>Complete genome sequence of Sebaldella termitidis type strain (NCTC 11300).</title>
        <authorList>
            <person name="Harmon-Smith M."/>
            <person name="Celia L."/>
            <person name="Chertkov O."/>
            <person name="Lapidus A."/>
            <person name="Copeland A."/>
            <person name="Glavina Del Rio T."/>
            <person name="Nolan M."/>
            <person name="Lucas S."/>
            <person name="Tice H."/>
            <person name="Cheng J.F."/>
            <person name="Han C."/>
            <person name="Detter J.C."/>
            <person name="Bruce D."/>
            <person name="Goodwin L."/>
            <person name="Pitluck S."/>
            <person name="Pati A."/>
            <person name="Liolios K."/>
            <person name="Ivanova N."/>
            <person name="Mavromatis K."/>
            <person name="Mikhailova N."/>
            <person name="Chen A."/>
            <person name="Palaniappan K."/>
            <person name="Land M."/>
            <person name="Hauser L."/>
            <person name="Chang Y.J."/>
            <person name="Jeffries C.D."/>
            <person name="Brettin T."/>
            <person name="Goker M."/>
            <person name="Beck B."/>
            <person name="Bristow J."/>
            <person name="Eisen J.A."/>
            <person name="Markowitz V."/>
            <person name="Hugenholtz P."/>
            <person name="Kyrpides N.C."/>
            <person name="Klenk H.P."/>
            <person name="Chen F."/>
        </authorList>
    </citation>
    <scope>NUCLEOTIDE SEQUENCE [LARGE SCALE GENOMIC DNA]</scope>
    <source>
        <strain evidence="3">ATCC 33386 / NCTC 11300</strain>
    </source>
</reference>
<dbReference type="InterPro" id="IPR010499">
    <property type="entry name" value="AraC_E-bd"/>
</dbReference>
<dbReference type="EMBL" id="CP001739">
    <property type="protein sequence ID" value="ACZ10681.1"/>
    <property type="molecule type" value="Genomic_DNA"/>
</dbReference>
<proteinExistence type="predicted"/>
<dbReference type="HOGENOM" id="CLU_1738811_0_0_0"/>
<dbReference type="InterPro" id="IPR029442">
    <property type="entry name" value="GyrI-like"/>
</dbReference>
<protein>
    <submittedName>
        <fullName evidence="2">Transcriptional activator ligand binding domain protein</fullName>
    </submittedName>
</protein>
<sequence length="148" mass="16946">MNYEIKIMDIEPILAATLRFNGKHKEAGKHFPDIYKALKGQSSGPPFFCYYDKEYKETADIELCVPVSEKKELRGIIIKELPRIKAVTTVHTGSYETIRSAYQALAEYIIEKKLETALPVREVYIKGPGMFFKGNPDKYITEIIIPLK</sequence>
<feature type="domain" description="AraC effector-binding" evidence="1">
    <location>
        <begin position="3"/>
        <end position="148"/>
    </location>
</feature>
<dbReference type="STRING" id="526218.Sterm_3847"/>
<dbReference type="Pfam" id="PF06445">
    <property type="entry name" value="GyrI-like"/>
    <property type="match status" value="1"/>
</dbReference>
<dbReference type="SMART" id="SM00871">
    <property type="entry name" value="AraC_E_bind"/>
    <property type="match status" value="1"/>
</dbReference>
<dbReference type="InterPro" id="IPR011256">
    <property type="entry name" value="Reg_factor_effector_dom_sf"/>
</dbReference>
<accession>D1AG55</accession>
<reference evidence="3" key="1">
    <citation type="submission" date="2009-09" db="EMBL/GenBank/DDBJ databases">
        <title>The complete chromosome of Sebaldella termitidis ATCC 33386.</title>
        <authorList>
            <consortium name="US DOE Joint Genome Institute (JGI-PGF)"/>
            <person name="Lucas S."/>
            <person name="Copeland A."/>
            <person name="Lapidus A."/>
            <person name="Glavina del Rio T."/>
            <person name="Dalin E."/>
            <person name="Tice H."/>
            <person name="Bruce D."/>
            <person name="Goodwin L."/>
            <person name="Pitluck S."/>
            <person name="Kyrpides N."/>
            <person name="Mavromatis K."/>
            <person name="Ivanova N."/>
            <person name="Mikhailova N."/>
            <person name="Sims D."/>
            <person name="Meincke L."/>
            <person name="Brettin T."/>
            <person name="Detter J.C."/>
            <person name="Han C."/>
            <person name="Larimer F."/>
            <person name="Land M."/>
            <person name="Hauser L."/>
            <person name="Markowitz V."/>
            <person name="Cheng J.F."/>
            <person name="Hugenholtz P."/>
            <person name="Woyke T."/>
            <person name="Wu D."/>
            <person name="Eisen J.A."/>
        </authorList>
    </citation>
    <scope>NUCLEOTIDE SEQUENCE [LARGE SCALE GENOMIC DNA]</scope>
    <source>
        <strain evidence="3">ATCC 33386 / NCTC 11300</strain>
    </source>
</reference>
<dbReference type="Proteomes" id="UP000000845">
    <property type="component" value="Chromosome"/>
</dbReference>
<dbReference type="RefSeq" id="WP_012863261.1">
    <property type="nucleotide sequence ID" value="NC_013517.1"/>
</dbReference>
<keyword evidence="3" id="KW-1185">Reference proteome</keyword>
<dbReference type="Gene3D" id="3.20.80.10">
    <property type="entry name" value="Regulatory factor, effector binding domain"/>
    <property type="match status" value="1"/>
</dbReference>
<dbReference type="AlphaFoldDB" id="D1AG55"/>
<gene>
    <name evidence="2" type="ordered locus">Sterm_3847</name>
</gene>
<name>D1AG55_SEBTE</name>
<evidence type="ECO:0000259" key="1">
    <source>
        <dbReference type="SMART" id="SM00871"/>
    </source>
</evidence>
<evidence type="ECO:0000313" key="3">
    <source>
        <dbReference type="Proteomes" id="UP000000845"/>
    </source>
</evidence>
<organism evidence="2 3">
    <name type="scientific">Sebaldella termitidis (strain ATCC 33386 / NCTC 11300)</name>
    <dbReference type="NCBI Taxonomy" id="526218"/>
    <lineage>
        <taxon>Bacteria</taxon>
        <taxon>Fusobacteriati</taxon>
        <taxon>Fusobacteriota</taxon>
        <taxon>Fusobacteriia</taxon>
        <taxon>Fusobacteriales</taxon>
        <taxon>Leptotrichiaceae</taxon>
        <taxon>Sebaldella</taxon>
    </lineage>
</organism>